<dbReference type="InterPro" id="IPR015267">
    <property type="entry name" value="PPP4R2"/>
</dbReference>
<reference evidence="3" key="2">
    <citation type="submission" date="2022-06" db="UniProtKB">
        <authorList>
            <consortium name="EnsemblMetazoa"/>
        </authorList>
    </citation>
    <scope>IDENTIFICATION</scope>
    <source>
        <strain evidence="3">DF5081</strain>
    </source>
</reference>
<evidence type="ECO:0000313" key="4">
    <source>
        <dbReference type="Proteomes" id="UP000005237"/>
    </source>
</evidence>
<comment type="similarity">
    <text evidence="1">Belongs to the PPP4R2 family.</text>
</comment>
<dbReference type="GO" id="GO:0030289">
    <property type="term" value="C:protein phosphatase 4 complex"/>
    <property type="evidence" value="ECO:0007669"/>
    <property type="project" value="InterPro"/>
</dbReference>
<dbReference type="GO" id="GO:0005737">
    <property type="term" value="C:cytoplasm"/>
    <property type="evidence" value="ECO:0007669"/>
    <property type="project" value="TreeGrafter"/>
</dbReference>
<dbReference type="EnsemblMetazoa" id="CJA19167.1">
    <property type="protein sequence ID" value="CJA19167.1"/>
    <property type="gene ID" value="WBGene00138370"/>
</dbReference>
<feature type="compositionally biased region" description="Polar residues" evidence="2">
    <location>
        <begin position="260"/>
        <end position="288"/>
    </location>
</feature>
<feature type="compositionally biased region" description="Acidic residues" evidence="2">
    <location>
        <begin position="304"/>
        <end position="317"/>
    </location>
</feature>
<accession>A0A8R1I4L7</accession>
<keyword evidence="4" id="KW-1185">Reference proteome</keyword>
<protein>
    <submittedName>
        <fullName evidence="3">Uncharacterized protein</fullName>
    </submittedName>
</protein>
<organism evidence="3 4">
    <name type="scientific">Caenorhabditis japonica</name>
    <dbReference type="NCBI Taxonomy" id="281687"/>
    <lineage>
        <taxon>Eukaryota</taxon>
        <taxon>Metazoa</taxon>
        <taxon>Ecdysozoa</taxon>
        <taxon>Nematoda</taxon>
        <taxon>Chromadorea</taxon>
        <taxon>Rhabditida</taxon>
        <taxon>Rhabditina</taxon>
        <taxon>Rhabditomorpha</taxon>
        <taxon>Rhabditoidea</taxon>
        <taxon>Rhabditidae</taxon>
        <taxon>Peloderinae</taxon>
        <taxon>Caenorhabditis</taxon>
    </lineage>
</organism>
<reference evidence="4" key="1">
    <citation type="submission" date="2010-08" db="EMBL/GenBank/DDBJ databases">
        <authorList>
            <consortium name="Caenorhabditis japonica Sequencing Consortium"/>
            <person name="Wilson R.K."/>
        </authorList>
    </citation>
    <scope>NUCLEOTIDE SEQUENCE [LARGE SCALE GENOMIC DNA]</scope>
    <source>
        <strain evidence="4">DF5081</strain>
    </source>
</reference>
<dbReference type="AlphaFoldDB" id="A0A8R1I4L7"/>
<evidence type="ECO:0000256" key="2">
    <source>
        <dbReference type="SAM" id="MobiDB-lite"/>
    </source>
</evidence>
<feature type="region of interest" description="Disordered" evidence="2">
    <location>
        <begin position="116"/>
        <end position="136"/>
    </location>
</feature>
<feature type="compositionally biased region" description="Polar residues" evidence="2">
    <location>
        <begin position="116"/>
        <end position="125"/>
    </location>
</feature>
<evidence type="ECO:0000256" key="1">
    <source>
        <dbReference type="ARBA" id="ARBA00009207"/>
    </source>
</evidence>
<feature type="region of interest" description="Disordered" evidence="2">
    <location>
        <begin position="250"/>
        <end position="323"/>
    </location>
</feature>
<name>A0A8R1I4L7_CAEJA</name>
<dbReference type="GO" id="GO:0019888">
    <property type="term" value="F:protein phosphatase regulator activity"/>
    <property type="evidence" value="ECO:0007669"/>
    <property type="project" value="InterPro"/>
</dbReference>
<dbReference type="Pfam" id="PF09184">
    <property type="entry name" value="PPP4R2"/>
    <property type="match status" value="1"/>
</dbReference>
<dbReference type="GO" id="GO:0005634">
    <property type="term" value="C:nucleus"/>
    <property type="evidence" value="ECO:0007669"/>
    <property type="project" value="TreeGrafter"/>
</dbReference>
<dbReference type="PANTHER" id="PTHR16487">
    <property type="entry name" value="PPP4R2-RELATED PROTEIN"/>
    <property type="match status" value="1"/>
</dbReference>
<feature type="compositionally biased region" description="Basic and acidic residues" evidence="2">
    <location>
        <begin position="127"/>
        <end position="136"/>
    </location>
</feature>
<dbReference type="Proteomes" id="UP000005237">
    <property type="component" value="Unassembled WGS sequence"/>
</dbReference>
<sequence length="323" mass="36498">MVKSPGTSPDRKKSKLEVYPMELKDPRDREIDQSHLLTYTTALSSFEIPTEEQLVTVDEDVFRHHPNEDVEQYFRASAQWGVPAIAWNIVRPAFLWKLEFCITEFMSIEKKRKDSAATSVTSGANSDGEKSETPPVKERLSIMGHKVNLIKTTPVVFQTEESVEFLLGKAKSFDGFPFTWQRLCELLTNPMRHYNTLDKFLRALEKVINVVTTINENGGRQFGEWEVPNNATHHLESVFFGAVDEVEAMEMEEKQKSHGESSSSEEPLDMSQKSTSMPAPRVSSSSPISFAPPNAPSPTVQPPEDAEMPEETEEEDESNNKEN</sequence>
<proteinExistence type="inferred from homology"/>
<dbReference type="OMA" id="DMSQKSM"/>
<evidence type="ECO:0000313" key="3">
    <source>
        <dbReference type="EnsemblMetazoa" id="CJA19167.1"/>
    </source>
</evidence>
<dbReference type="PANTHER" id="PTHR16487:SF0">
    <property type="entry name" value="PROTEIN PHOSPHATASE 4 REGULATORY SUBUNIT 2-RELATED"/>
    <property type="match status" value="1"/>
</dbReference>